<evidence type="ECO:0000256" key="2">
    <source>
        <dbReference type="ARBA" id="ARBA00022490"/>
    </source>
</evidence>
<evidence type="ECO:0000313" key="16">
    <source>
        <dbReference type="EMBL" id="MCZ0927797.1"/>
    </source>
</evidence>
<dbReference type="PIRSF" id="PIRSF004976">
    <property type="entry name" value="ATPase_YdaO"/>
    <property type="match status" value="1"/>
</dbReference>
<accession>A0ABT4IVU6</accession>
<dbReference type="RefSeq" id="WP_085917103.1">
    <property type="nucleotide sequence ID" value="NZ_JAKNQT010000003.1"/>
</dbReference>
<dbReference type="Gene3D" id="3.40.50.620">
    <property type="entry name" value="HUPs"/>
    <property type="match status" value="1"/>
</dbReference>
<keyword evidence="5 13" id="KW-0819">tRNA processing</keyword>
<keyword evidence="11 13" id="KW-0408">Iron</keyword>
<keyword evidence="10 13" id="KW-0694">RNA-binding</keyword>
<feature type="compositionally biased region" description="Low complexity" evidence="14">
    <location>
        <begin position="15"/>
        <end position="30"/>
    </location>
</feature>
<dbReference type="EC" id="2.8.1.-" evidence="13"/>
<feature type="short sequence motif" description="PP-loop motif" evidence="13">
    <location>
        <begin position="71"/>
        <end position="76"/>
    </location>
</feature>
<evidence type="ECO:0000256" key="7">
    <source>
        <dbReference type="ARBA" id="ARBA00022741"/>
    </source>
</evidence>
<evidence type="ECO:0000256" key="12">
    <source>
        <dbReference type="ARBA" id="ARBA00023014"/>
    </source>
</evidence>
<dbReference type="PANTHER" id="PTHR43686">
    <property type="entry name" value="SULFURTRANSFERASE-RELATED"/>
    <property type="match status" value="1"/>
</dbReference>
<dbReference type="EMBL" id="JAKNQU010000004">
    <property type="protein sequence ID" value="MCZ0927797.1"/>
    <property type="molecule type" value="Genomic_DNA"/>
</dbReference>
<keyword evidence="2 13" id="KW-0963">Cytoplasm</keyword>
<comment type="cofactor">
    <cofactor evidence="13">
        <name>[4Fe-4S] cluster</name>
        <dbReference type="ChEBI" id="CHEBI:49883"/>
    </cofactor>
    <text evidence="13">Binds 1 [4Fe-4S] cluster per subunit. The cluster is chelated by three Cys residues, the fourth Fe has a free coordination site that may bind a sulfur atom transferred from the persulfide of IscS.</text>
</comment>
<dbReference type="InterPro" id="IPR035107">
    <property type="entry name" value="tRNA_thiolation_TtcA_Ctu1"/>
</dbReference>
<keyword evidence="8 13" id="KW-0067">ATP-binding</keyword>
<comment type="miscellaneous">
    <text evidence="13">The thiolation reaction likely consists of two steps: a first activation step by ATP to form an adenylated intermediate of the target base of tRNA, and a second nucleophilic substitution step of the sulfur (S) atom supplied by the hydrosulfide attached to the Fe-S cluster.</text>
</comment>
<keyword evidence="17" id="KW-1185">Reference proteome</keyword>
<keyword evidence="1 13" id="KW-0004">4Fe-4S</keyword>
<name>A0ABT4IVU6_9GAMM</name>
<evidence type="ECO:0000256" key="10">
    <source>
        <dbReference type="ARBA" id="ARBA00022884"/>
    </source>
</evidence>
<feature type="domain" description="tRNA(Ile)-lysidine/2-thiocytidine synthase N-terminal" evidence="15">
    <location>
        <begin position="66"/>
        <end position="225"/>
    </location>
</feature>
<feature type="binding site" evidence="13">
    <location>
        <position position="149"/>
    </location>
    <ligand>
        <name>[4Fe-4S] cluster</name>
        <dbReference type="ChEBI" id="CHEBI:49883"/>
    </ligand>
</feature>
<evidence type="ECO:0000256" key="6">
    <source>
        <dbReference type="ARBA" id="ARBA00022723"/>
    </source>
</evidence>
<feature type="binding site" evidence="13">
    <location>
        <position position="237"/>
    </location>
    <ligand>
        <name>[4Fe-4S] cluster</name>
        <dbReference type="ChEBI" id="CHEBI:49883"/>
    </ligand>
</feature>
<dbReference type="GO" id="GO:0016740">
    <property type="term" value="F:transferase activity"/>
    <property type="evidence" value="ECO:0007669"/>
    <property type="project" value="UniProtKB-KW"/>
</dbReference>
<evidence type="ECO:0000256" key="5">
    <source>
        <dbReference type="ARBA" id="ARBA00022694"/>
    </source>
</evidence>
<proteinExistence type="inferred from homology"/>
<evidence type="ECO:0000256" key="14">
    <source>
        <dbReference type="SAM" id="MobiDB-lite"/>
    </source>
</evidence>
<comment type="catalytic activity">
    <reaction evidence="13">
        <text>cytidine(32) in tRNA + S-sulfanyl-L-cysteinyl-[cysteine desulfurase] + AH2 + ATP = 2-thiocytidine(32) in tRNA + L-cysteinyl-[cysteine desulfurase] + A + AMP + diphosphate + H(+)</text>
        <dbReference type="Rhea" id="RHEA:57048"/>
        <dbReference type="Rhea" id="RHEA-COMP:10288"/>
        <dbReference type="Rhea" id="RHEA-COMP:12157"/>
        <dbReference type="Rhea" id="RHEA-COMP:12158"/>
        <dbReference type="Rhea" id="RHEA-COMP:14821"/>
        <dbReference type="ChEBI" id="CHEBI:13193"/>
        <dbReference type="ChEBI" id="CHEBI:15378"/>
        <dbReference type="ChEBI" id="CHEBI:17499"/>
        <dbReference type="ChEBI" id="CHEBI:29950"/>
        <dbReference type="ChEBI" id="CHEBI:30616"/>
        <dbReference type="ChEBI" id="CHEBI:33019"/>
        <dbReference type="ChEBI" id="CHEBI:61963"/>
        <dbReference type="ChEBI" id="CHEBI:82748"/>
        <dbReference type="ChEBI" id="CHEBI:141453"/>
        <dbReference type="ChEBI" id="CHEBI:456215"/>
    </reaction>
</comment>
<keyword evidence="12 13" id="KW-0411">Iron-sulfur</keyword>
<evidence type="ECO:0000256" key="4">
    <source>
        <dbReference type="ARBA" id="ARBA00022679"/>
    </source>
</evidence>
<comment type="function">
    <text evidence="13">Catalyzes the ATP-dependent 2-thiolation of cytidine in position 32 of tRNA, to form 2-thiocytidine (s(2)C32). The sulfur atoms are provided by the cysteine/cysteine desulfurase (IscS) system.</text>
</comment>
<dbReference type="Proteomes" id="UP001321125">
    <property type="component" value="Unassembled WGS sequence"/>
</dbReference>
<comment type="pathway">
    <text evidence="13">tRNA modification.</text>
</comment>
<keyword evidence="6 13" id="KW-0479">Metal-binding</keyword>
<keyword evidence="4 13" id="KW-0808">Transferase</keyword>
<dbReference type="HAMAP" id="MF_01850">
    <property type="entry name" value="TtcA"/>
    <property type="match status" value="1"/>
</dbReference>
<dbReference type="InterPro" id="IPR011063">
    <property type="entry name" value="TilS/TtcA_N"/>
</dbReference>
<dbReference type="InterPro" id="IPR012089">
    <property type="entry name" value="tRNA_Cyd_32_2_STrfase"/>
</dbReference>
<feature type="region of interest" description="Disordered" evidence="14">
    <location>
        <begin position="15"/>
        <end position="36"/>
    </location>
</feature>
<gene>
    <name evidence="13 16" type="primary">ttcA</name>
    <name evidence="16" type="ORF">L0635_11945</name>
</gene>
<keyword evidence="3 13" id="KW-0820">tRNA-binding</keyword>
<evidence type="ECO:0000256" key="13">
    <source>
        <dbReference type="HAMAP-Rule" id="MF_01850"/>
    </source>
</evidence>
<dbReference type="CDD" id="cd24138">
    <property type="entry name" value="TtcA-like"/>
    <property type="match status" value="1"/>
</dbReference>
<evidence type="ECO:0000313" key="17">
    <source>
        <dbReference type="Proteomes" id="UP001321125"/>
    </source>
</evidence>
<keyword evidence="7 13" id="KW-0547">Nucleotide-binding</keyword>
<evidence type="ECO:0000259" key="15">
    <source>
        <dbReference type="Pfam" id="PF01171"/>
    </source>
</evidence>
<evidence type="ECO:0000256" key="8">
    <source>
        <dbReference type="ARBA" id="ARBA00022840"/>
    </source>
</evidence>
<sequence>MQHDPVHFDPALATADATSSLSEAADTSESQDVRQKREFNKLQKRLRREAGNAIIDYRMIDEGDRVMVCLSGGKDSYTMLEMLLSLQRNAPVNFSLIAVNMDQKQPGFPEHVLPTYLEQRGVDYHILERDTYSVVKEKTPEGKTTCALCSRLRRGSLYGFAEEIGATKIALGHHREDILETLFLNMFFGGSLKSMPPKLLSDDGKNIVIRPLAYCKEADIAEYARLMAFPIIPCNLCGSQPNMQRQVVKEMLAEWNKKHPGRLESMFKAVTNVAPSQLADRDLFDFAGLEAKQAELRAGRIQALNVG</sequence>
<dbReference type="InterPro" id="IPR014729">
    <property type="entry name" value="Rossmann-like_a/b/a_fold"/>
</dbReference>
<evidence type="ECO:0000256" key="3">
    <source>
        <dbReference type="ARBA" id="ARBA00022555"/>
    </source>
</evidence>
<dbReference type="Pfam" id="PF01171">
    <property type="entry name" value="ATP_bind_3"/>
    <property type="match status" value="1"/>
</dbReference>
<evidence type="ECO:0000256" key="1">
    <source>
        <dbReference type="ARBA" id="ARBA00022485"/>
    </source>
</evidence>
<dbReference type="NCBIfam" id="NF007972">
    <property type="entry name" value="PRK10696.1"/>
    <property type="match status" value="1"/>
</dbReference>
<feature type="binding site" evidence="13">
    <location>
        <position position="146"/>
    </location>
    <ligand>
        <name>[4Fe-4S] cluster</name>
        <dbReference type="ChEBI" id="CHEBI:49883"/>
    </ligand>
</feature>
<organism evidence="16 17">
    <name type="scientific">Vreelandella janggokensis</name>
    <dbReference type="NCBI Taxonomy" id="370767"/>
    <lineage>
        <taxon>Bacteria</taxon>
        <taxon>Pseudomonadati</taxon>
        <taxon>Pseudomonadota</taxon>
        <taxon>Gammaproteobacteria</taxon>
        <taxon>Oceanospirillales</taxon>
        <taxon>Halomonadaceae</taxon>
        <taxon>Vreelandella</taxon>
    </lineage>
</organism>
<comment type="subcellular location">
    <subcellularLocation>
        <location evidence="13">Cytoplasm</location>
    </subcellularLocation>
</comment>
<comment type="similarity">
    <text evidence="13">Belongs to the TtcA family.</text>
</comment>
<protein>
    <recommendedName>
        <fullName evidence="13">tRNA-cytidine(32) 2-sulfurtransferase</fullName>
        <ecNumber evidence="13">2.8.1.-</ecNumber>
    </recommendedName>
    <alternativeName>
        <fullName evidence="13">Two-thiocytidine biosynthesis protein A</fullName>
    </alternativeName>
    <alternativeName>
        <fullName evidence="13">tRNA 2-thiocytidine biosynthesis protein TtcA</fullName>
    </alternativeName>
</protein>
<evidence type="ECO:0000256" key="9">
    <source>
        <dbReference type="ARBA" id="ARBA00022842"/>
    </source>
</evidence>
<comment type="caution">
    <text evidence="16">The sequence shown here is derived from an EMBL/GenBank/DDBJ whole genome shotgun (WGS) entry which is preliminary data.</text>
</comment>
<evidence type="ECO:0000256" key="11">
    <source>
        <dbReference type="ARBA" id="ARBA00023004"/>
    </source>
</evidence>
<dbReference type="SUPFAM" id="SSF52402">
    <property type="entry name" value="Adenine nucleotide alpha hydrolases-like"/>
    <property type="match status" value="1"/>
</dbReference>
<dbReference type="PANTHER" id="PTHR43686:SF1">
    <property type="entry name" value="AMINOTRAN_5 DOMAIN-CONTAINING PROTEIN"/>
    <property type="match status" value="1"/>
</dbReference>
<comment type="cofactor">
    <cofactor evidence="13">
        <name>Mg(2+)</name>
        <dbReference type="ChEBI" id="CHEBI:18420"/>
    </cofactor>
</comment>
<keyword evidence="9 13" id="KW-0460">Magnesium</keyword>
<comment type="subunit">
    <text evidence="13">Homodimer.</text>
</comment>
<reference evidence="16 17" key="1">
    <citation type="submission" date="2022-02" db="EMBL/GenBank/DDBJ databases">
        <title>Study of halophilic communities from a Mexican lake.</title>
        <authorList>
            <person name="Hernandez-Soto L.M."/>
            <person name="Martinez-Abarca F."/>
            <person name="Ramirez-Saad H.C."/>
            <person name="Aguirre-Garrido J.F."/>
        </authorList>
    </citation>
    <scope>NUCLEOTIDE SEQUENCE [LARGE SCALE GENOMIC DNA]</scope>
    <source>
        <strain evidence="16 17">Hjan13</strain>
    </source>
</reference>